<dbReference type="EMBL" id="CAJVPZ010053895">
    <property type="protein sequence ID" value="CAG8782455.1"/>
    <property type="molecule type" value="Genomic_DNA"/>
</dbReference>
<gene>
    <name evidence="2" type="ORF">RFULGI_LOCUS15946</name>
</gene>
<feature type="non-terminal residue" evidence="2">
    <location>
        <position position="79"/>
    </location>
</feature>
<name>A0A9N9JHY4_9GLOM</name>
<feature type="compositionally biased region" description="Polar residues" evidence="1">
    <location>
        <begin position="1"/>
        <end position="55"/>
    </location>
</feature>
<evidence type="ECO:0000313" key="2">
    <source>
        <dbReference type="EMBL" id="CAG8782455.1"/>
    </source>
</evidence>
<keyword evidence="3" id="KW-1185">Reference proteome</keyword>
<reference evidence="2" key="1">
    <citation type="submission" date="2021-06" db="EMBL/GenBank/DDBJ databases">
        <authorList>
            <person name="Kallberg Y."/>
            <person name="Tangrot J."/>
            <person name="Rosling A."/>
        </authorList>
    </citation>
    <scope>NUCLEOTIDE SEQUENCE</scope>
    <source>
        <strain evidence="2">IN212</strain>
    </source>
</reference>
<feature type="non-terminal residue" evidence="2">
    <location>
        <position position="1"/>
    </location>
</feature>
<dbReference type="Proteomes" id="UP000789396">
    <property type="component" value="Unassembled WGS sequence"/>
</dbReference>
<proteinExistence type="predicted"/>
<comment type="caution">
    <text evidence="2">The sequence shown here is derived from an EMBL/GenBank/DDBJ whole genome shotgun (WGS) entry which is preliminary data.</text>
</comment>
<dbReference type="AlphaFoldDB" id="A0A9N9JHY4"/>
<feature type="compositionally biased region" description="Low complexity" evidence="1">
    <location>
        <begin position="68"/>
        <end position="79"/>
    </location>
</feature>
<evidence type="ECO:0000313" key="3">
    <source>
        <dbReference type="Proteomes" id="UP000789396"/>
    </source>
</evidence>
<sequence length="79" mass="8736">NLSSTTPTQYARSQSVSDTSHNTTDPKQPPQTDHFQSVFSNAPYKSTDPQLTFTNAPYKFANPQPTSNNANPQKQPKNP</sequence>
<feature type="region of interest" description="Disordered" evidence="1">
    <location>
        <begin position="1"/>
        <end position="79"/>
    </location>
</feature>
<organism evidence="2 3">
    <name type="scientific">Racocetra fulgida</name>
    <dbReference type="NCBI Taxonomy" id="60492"/>
    <lineage>
        <taxon>Eukaryota</taxon>
        <taxon>Fungi</taxon>
        <taxon>Fungi incertae sedis</taxon>
        <taxon>Mucoromycota</taxon>
        <taxon>Glomeromycotina</taxon>
        <taxon>Glomeromycetes</taxon>
        <taxon>Diversisporales</taxon>
        <taxon>Gigasporaceae</taxon>
        <taxon>Racocetra</taxon>
    </lineage>
</organism>
<protein>
    <submittedName>
        <fullName evidence="2">11112_t:CDS:1</fullName>
    </submittedName>
</protein>
<accession>A0A9N9JHY4</accession>
<evidence type="ECO:0000256" key="1">
    <source>
        <dbReference type="SAM" id="MobiDB-lite"/>
    </source>
</evidence>